<name>A0A7X6KY13_9CELL</name>
<comment type="caution">
    <text evidence="20">The sequence shown here is derived from an EMBL/GenBank/DDBJ whole genome shotgun (WGS) entry which is preliminary data.</text>
</comment>
<evidence type="ECO:0000256" key="18">
    <source>
        <dbReference type="SAM" id="Phobius"/>
    </source>
</evidence>
<evidence type="ECO:0000256" key="13">
    <source>
        <dbReference type="ARBA" id="ARBA00031538"/>
    </source>
</evidence>
<dbReference type="GO" id="GO:0015031">
    <property type="term" value="P:protein transport"/>
    <property type="evidence" value="ECO:0007669"/>
    <property type="project" value="UniProtKB-KW"/>
</dbReference>
<comment type="function">
    <text evidence="11">Required for the insertion and/or proper folding and/or complex formation of integral membrane proteins into the membrane. Involved in integration of membrane proteins that insert both dependently and independently of the Sec translocase complex, as well as at least some lipoproteins. Aids folding of multispanning membrane proteins.</text>
</comment>
<feature type="region of interest" description="Disordered" evidence="17">
    <location>
        <begin position="300"/>
        <end position="472"/>
    </location>
</feature>
<keyword evidence="10" id="KW-0143">Chaperone</keyword>
<evidence type="ECO:0000256" key="17">
    <source>
        <dbReference type="SAM" id="MobiDB-lite"/>
    </source>
</evidence>
<feature type="compositionally biased region" description="Gly residues" evidence="17">
    <location>
        <begin position="350"/>
        <end position="360"/>
    </location>
</feature>
<feature type="compositionally biased region" description="Low complexity" evidence="17">
    <location>
        <begin position="400"/>
        <end position="413"/>
    </location>
</feature>
<feature type="transmembrane region" description="Helical" evidence="18">
    <location>
        <begin position="228"/>
        <end position="252"/>
    </location>
</feature>
<evidence type="ECO:0000313" key="20">
    <source>
        <dbReference type="EMBL" id="NKY24297.1"/>
    </source>
</evidence>
<dbReference type="PANTHER" id="PTHR12428">
    <property type="entry name" value="OXA1"/>
    <property type="match status" value="1"/>
</dbReference>
<proteinExistence type="inferred from homology"/>
<evidence type="ECO:0000256" key="11">
    <source>
        <dbReference type="ARBA" id="ARBA00025034"/>
    </source>
</evidence>
<evidence type="ECO:0000256" key="6">
    <source>
        <dbReference type="ARBA" id="ARBA00022692"/>
    </source>
</evidence>
<dbReference type="AlphaFoldDB" id="A0A7X6KY13"/>
<dbReference type="InterPro" id="IPR028055">
    <property type="entry name" value="YidC/Oxa/ALB_C"/>
</dbReference>
<keyword evidence="7" id="KW-0653">Protein transport</keyword>
<evidence type="ECO:0000256" key="7">
    <source>
        <dbReference type="ARBA" id="ARBA00022927"/>
    </source>
</evidence>
<gene>
    <name evidence="20" type="primary">yidC</name>
    <name evidence="20" type="ORF">HGA03_16645</name>
</gene>
<dbReference type="Proteomes" id="UP000581206">
    <property type="component" value="Unassembled WGS sequence"/>
</dbReference>
<dbReference type="GO" id="GO:0051205">
    <property type="term" value="P:protein insertion into membrane"/>
    <property type="evidence" value="ECO:0007669"/>
    <property type="project" value="TreeGrafter"/>
</dbReference>
<organism evidence="20 21">
    <name type="scientific">Cellulomonas denverensis</name>
    <dbReference type="NCBI Taxonomy" id="264297"/>
    <lineage>
        <taxon>Bacteria</taxon>
        <taxon>Bacillati</taxon>
        <taxon>Actinomycetota</taxon>
        <taxon>Actinomycetes</taxon>
        <taxon>Micrococcales</taxon>
        <taxon>Cellulomonadaceae</taxon>
        <taxon>Cellulomonas</taxon>
    </lineage>
</organism>
<feature type="transmembrane region" description="Helical" evidence="18">
    <location>
        <begin position="38"/>
        <end position="59"/>
    </location>
</feature>
<evidence type="ECO:0000256" key="2">
    <source>
        <dbReference type="ARBA" id="ARBA00010527"/>
    </source>
</evidence>
<protein>
    <recommendedName>
        <fullName evidence="3">Membrane protein insertase YidC</fullName>
    </recommendedName>
    <alternativeName>
        <fullName evidence="15">Foldase YidC</fullName>
    </alternativeName>
    <alternativeName>
        <fullName evidence="14">Membrane integrase YidC</fullName>
    </alternativeName>
    <alternativeName>
        <fullName evidence="13">Membrane protein YidC</fullName>
    </alternativeName>
</protein>
<feature type="transmembrane region" description="Helical" evidence="18">
    <location>
        <begin position="7"/>
        <end position="26"/>
    </location>
</feature>
<reference evidence="20 21" key="1">
    <citation type="submission" date="2020-04" db="EMBL/GenBank/DDBJ databases">
        <title>MicrobeNet Type strains.</title>
        <authorList>
            <person name="Nicholson A.C."/>
        </authorList>
    </citation>
    <scope>NUCLEOTIDE SEQUENCE [LARGE SCALE GENOMIC DNA]</scope>
    <source>
        <strain evidence="20 21">ATCC BAA-788</strain>
    </source>
</reference>
<keyword evidence="8 18" id="KW-1133">Transmembrane helix</keyword>
<dbReference type="CDD" id="cd20070">
    <property type="entry name" value="5TM_YidC_Alb3"/>
    <property type="match status" value="1"/>
</dbReference>
<evidence type="ECO:0000256" key="15">
    <source>
        <dbReference type="ARBA" id="ARBA00033342"/>
    </source>
</evidence>
<sequence>MSWFDGLLYPIMVVVAWIMYAFHKALEFLGLDPAGGAAWGLSIVGLVIVMRIILIPLFFRQIKAQRGLQLVQPEMQKIQKKYKGKTDPASREAMSRETMELYRKHGTNPFASCLPILAQSPIFFALFRVLNSLPQIAAGTYGRDAVGPLTAEVAGQAEQATIFGAPLSGTFMQAANFGDGSQAMHIRIVTVILIVAMSATTFTTQRQLTMKNMPPAALEGPMAQQQKMLMYVFPLIFAFSGVNFPIGVLIYWTTTNLWTMGQQFYTIRRLPAPGSQAELALKARKAKKAAARGEVLTDEGGIPGIEEARPVGGQRQQPVGKARAKKKSPGGVPELPPVKPTIEAADGDGSAAGSGSGKVGATGSSAKGSSAKGSTAKSGAGAGSGTKSGSAAKSGGGKSGAAKSGSASASASKSGGGKSGAATASASGKAAGATAGAAPQAEPEYDEFDPNAGGAAEPESGKGGSSKKRKGS</sequence>
<dbReference type="RefSeq" id="WP_168631422.1">
    <property type="nucleotide sequence ID" value="NZ_BONL01000024.1"/>
</dbReference>
<dbReference type="EMBL" id="JAAXOX010000013">
    <property type="protein sequence ID" value="NKY24297.1"/>
    <property type="molecule type" value="Genomic_DNA"/>
</dbReference>
<keyword evidence="9 18" id="KW-0472">Membrane</keyword>
<evidence type="ECO:0000256" key="3">
    <source>
        <dbReference type="ARBA" id="ARBA00015325"/>
    </source>
</evidence>
<comment type="subcellular location">
    <subcellularLocation>
        <location evidence="1">Cell membrane</location>
        <topology evidence="1">Multi-pass membrane protein</topology>
    </subcellularLocation>
    <subcellularLocation>
        <location evidence="16">Membrane</location>
        <topology evidence="16">Multi-pass membrane protein</topology>
    </subcellularLocation>
</comment>
<comment type="subunit">
    <text evidence="12">Interacts with the Sec translocase complex via SecD. Specifically interacts with transmembrane segments of nascent integral membrane proteins during membrane integration.</text>
</comment>
<evidence type="ECO:0000256" key="1">
    <source>
        <dbReference type="ARBA" id="ARBA00004651"/>
    </source>
</evidence>
<dbReference type="NCBIfam" id="NF002350">
    <property type="entry name" value="PRK01315.1"/>
    <property type="match status" value="1"/>
</dbReference>
<evidence type="ECO:0000256" key="8">
    <source>
        <dbReference type="ARBA" id="ARBA00022989"/>
    </source>
</evidence>
<keyword evidence="4" id="KW-0813">Transport</keyword>
<keyword evidence="21" id="KW-1185">Reference proteome</keyword>
<dbReference type="InterPro" id="IPR001708">
    <property type="entry name" value="YidC/ALB3/OXA1/COX18"/>
</dbReference>
<feature type="domain" description="Membrane insertase YidC/Oxa/ALB C-terminal" evidence="19">
    <location>
        <begin position="39"/>
        <end position="267"/>
    </location>
</feature>
<comment type="similarity">
    <text evidence="2">Belongs to the OXA1/ALB3/YidC family. Type 1 subfamily.</text>
</comment>
<dbReference type="GO" id="GO:0005886">
    <property type="term" value="C:plasma membrane"/>
    <property type="evidence" value="ECO:0007669"/>
    <property type="project" value="UniProtKB-SubCell"/>
</dbReference>
<feature type="compositionally biased region" description="Low complexity" evidence="17">
    <location>
        <begin position="361"/>
        <end position="379"/>
    </location>
</feature>
<evidence type="ECO:0000313" key="21">
    <source>
        <dbReference type="Proteomes" id="UP000581206"/>
    </source>
</evidence>
<evidence type="ECO:0000256" key="4">
    <source>
        <dbReference type="ARBA" id="ARBA00022448"/>
    </source>
</evidence>
<evidence type="ECO:0000256" key="10">
    <source>
        <dbReference type="ARBA" id="ARBA00023186"/>
    </source>
</evidence>
<dbReference type="NCBIfam" id="TIGR03592">
    <property type="entry name" value="yidC_oxa1_cterm"/>
    <property type="match status" value="1"/>
</dbReference>
<evidence type="ECO:0000256" key="14">
    <source>
        <dbReference type="ARBA" id="ARBA00033245"/>
    </source>
</evidence>
<keyword evidence="5" id="KW-1003">Cell membrane</keyword>
<keyword evidence="6 16" id="KW-0812">Transmembrane</keyword>
<evidence type="ECO:0000256" key="12">
    <source>
        <dbReference type="ARBA" id="ARBA00026028"/>
    </source>
</evidence>
<dbReference type="InterPro" id="IPR047196">
    <property type="entry name" value="YidC_ALB_C"/>
</dbReference>
<feature type="transmembrane region" description="Helical" evidence="18">
    <location>
        <begin position="188"/>
        <end position="208"/>
    </location>
</feature>
<dbReference type="PANTHER" id="PTHR12428:SF65">
    <property type="entry name" value="CYTOCHROME C OXIDASE ASSEMBLY PROTEIN COX18, MITOCHONDRIAL"/>
    <property type="match status" value="1"/>
</dbReference>
<evidence type="ECO:0000256" key="9">
    <source>
        <dbReference type="ARBA" id="ARBA00023136"/>
    </source>
</evidence>
<evidence type="ECO:0000256" key="16">
    <source>
        <dbReference type="RuleBase" id="RU003945"/>
    </source>
</evidence>
<dbReference type="GO" id="GO:0032977">
    <property type="term" value="F:membrane insertase activity"/>
    <property type="evidence" value="ECO:0007669"/>
    <property type="project" value="InterPro"/>
</dbReference>
<evidence type="ECO:0000256" key="5">
    <source>
        <dbReference type="ARBA" id="ARBA00022475"/>
    </source>
</evidence>
<evidence type="ECO:0000259" key="19">
    <source>
        <dbReference type="Pfam" id="PF02096"/>
    </source>
</evidence>
<accession>A0A7X6KY13</accession>
<dbReference type="Pfam" id="PF02096">
    <property type="entry name" value="60KD_IMP"/>
    <property type="match status" value="1"/>
</dbReference>
<feature type="compositionally biased region" description="Low complexity" evidence="17">
    <location>
        <begin position="420"/>
        <end position="438"/>
    </location>
</feature>